<dbReference type="PANTHER" id="PTHR47331">
    <property type="entry name" value="PHD-TYPE DOMAIN-CONTAINING PROTEIN"/>
    <property type="match status" value="1"/>
</dbReference>
<accession>A0A5S6QC38</accession>
<evidence type="ECO:0000313" key="1">
    <source>
        <dbReference type="Proteomes" id="UP000046395"/>
    </source>
</evidence>
<keyword evidence="1" id="KW-1185">Reference proteome</keyword>
<dbReference type="STRING" id="70415.A0A5S6QC38"/>
<reference evidence="2" key="1">
    <citation type="submission" date="2019-12" db="UniProtKB">
        <authorList>
            <consortium name="WormBaseParasite"/>
        </authorList>
    </citation>
    <scope>IDENTIFICATION</scope>
</reference>
<name>A0A5S6QC38_TRIMR</name>
<dbReference type="SUPFAM" id="SSF56672">
    <property type="entry name" value="DNA/RNA polymerases"/>
    <property type="match status" value="1"/>
</dbReference>
<organism evidence="1 2">
    <name type="scientific">Trichuris muris</name>
    <name type="common">Mouse whipworm</name>
    <dbReference type="NCBI Taxonomy" id="70415"/>
    <lineage>
        <taxon>Eukaryota</taxon>
        <taxon>Metazoa</taxon>
        <taxon>Ecdysozoa</taxon>
        <taxon>Nematoda</taxon>
        <taxon>Enoplea</taxon>
        <taxon>Dorylaimia</taxon>
        <taxon>Trichinellida</taxon>
        <taxon>Trichuridae</taxon>
        <taxon>Trichuris</taxon>
    </lineage>
</organism>
<sequence>MDIVKAHEQYRMLKPPKDTGAPRAVLTSFGWPVLGLLPALDFPPNRFAVCHGVRKTYREAFSPDHERALSSLKSSTRKINGYYECGMLWKKREMKLMAAWRWPKPGSPVCCVNFAETQALLRSTSNRHCWYLLRHAVKGQNKQGKLRVVFDASARTNGLSLNDILLTRPAMLTNLFSLLIRFGEYPTAVSADIAKMVHQVLVPERDQSMLRFLWREQGSPKPMEQFQMTLHIFGAVCSPATCTYALRRTAQDHQLQFLSVWQKVVDNFYMDNHLDSFLSEKLYRLASYLFKLYHLAIS</sequence>
<dbReference type="Proteomes" id="UP000046395">
    <property type="component" value="Unassembled WGS sequence"/>
</dbReference>
<dbReference type="InterPro" id="IPR043502">
    <property type="entry name" value="DNA/RNA_pol_sf"/>
</dbReference>
<protein>
    <submittedName>
        <fullName evidence="2">Reverse transcriptase domain-containing protein</fullName>
    </submittedName>
</protein>
<evidence type="ECO:0000313" key="2">
    <source>
        <dbReference type="WBParaSite" id="TMUE_1000004527.1"/>
    </source>
</evidence>
<proteinExistence type="predicted"/>
<dbReference type="AlphaFoldDB" id="A0A5S6QC38"/>
<dbReference type="WBParaSite" id="TMUE_1000004527.1">
    <property type="protein sequence ID" value="TMUE_1000004527.1"/>
    <property type="gene ID" value="WBGene00289459"/>
</dbReference>